<feature type="transmembrane region" description="Helical" evidence="6">
    <location>
        <begin position="209"/>
        <end position="229"/>
    </location>
</feature>
<dbReference type="GO" id="GO:0022857">
    <property type="term" value="F:transmembrane transporter activity"/>
    <property type="evidence" value="ECO:0007669"/>
    <property type="project" value="InterPro"/>
</dbReference>
<evidence type="ECO:0000313" key="9">
    <source>
        <dbReference type="Proteomes" id="UP000473648"/>
    </source>
</evidence>
<organism evidence="8 9">
    <name type="scientific">Candidatus Pseudoramibacter fermentans</name>
    <dbReference type="NCBI Taxonomy" id="2594427"/>
    <lineage>
        <taxon>Bacteria</taxon>
        <taxon>Bacillati</taxon>
        <taxon>Bacillota</taxon>
        <taxon>Clostridia</taxon>
        <taxon>Eubacteriales</taxon>
        <taxon>Eubacteriaceae</taxon>
        <taxon>Pseudoramibacter</taxon>
    </lineage>
</organism>
<feature type="transmembrane region" description="Helical" evidence="6">
    <location>
        <begin position="275"/>
        <end position="299"/>
    </location>
</feature>
<dbReference type="Gene3D" id="1.20.1250.20">
    <property type="entry name" value="MFS general substrate transporter like domains"/>
    <property type="match status" value="2"/>
</dbReference>
<protein>
    <submittedName>
        <fullName evidence="8">Multidrug efflux MFS transporter</fullName>
    </submittedName>
</protein>
<feature type="transmembrane region" description="Helical" evidence="6">
    <location>
        <begin position="94"/>
        <end position="116"/>
    </location>
</feature>
<dbReference type="EMBL" id="VOGB01000005">
    <property type="protein sequence ID" value="MQM73174.1"/>
    <property type="molecule type" value="Genomic_DNA"/>
</dbReference>
<name>A0A6L5GSG3_9FIRM</name>
<evidence type="ECO:0000256" key="6">
    <source>
        <dbReference type="SAM" id="Phobius"/>
    </source>
</evidence>
<evidence type="ECO:0000313" key="8">
    <source>
        <dbReference type="EMBL" id="MQM73174.1"/>
    </source>
</evidence>
<dbReference type="PANTHER" id="PTHR42718:SF9">
    <property type="entry name" value="MAJOR FACILITATOR SUPERFAMILY MULTIDRUG TRANSPORTER MFSC"/>
    <property type="match status" value="1"/>
</dbReference>
<evidence type="ECO:0000256" key="1">
    <source>
        <dbReference type="ARBA" id="ARBA00004651"/>
    </source>
</evidence>
<feature type="transmembrane region" description="Helical" evidence="6">
    <location>
        <begin position="147"/>
        <end position="170"/>
    </location>
</feature>
<feature type="transmembrane region" description="Helical" evidence="6">
    <location>
        <begin position="405"/>
        <end position="428"/>
    </location>
</feature>
<feature type="transmembrane region" description="Helical" evidence="6">
    <location>
        <begin position="62"/>
        <end position="82"/>
    </location>
</feature>
<dbReference type="Pfam" id="PF07690">
    <property type="entry name" value="MFS_1"/>
    <property type="match status" value="1"/>
</dbReference>
<feature type="transmembrane region" description="Helical" evidence="6">
    <location>
        <begin position="176"/>
        <end position="197"/>
    </location>
</feature>
<feature type="transmembrane region" description="Helical" evidence="6">
    <location>
        <begin position="448"/>
        <end position="471"/>
    </location>
</feature>
<dbReference type="GO" id="GO:0005886">
    <property type="term" value="C:plasma membrane"/>
    <property type="evidence" value="ECO:0007669"/>
    <property type="project" value="UniProtKB-SubCell"/>
</dbReference>
<dbReference type="SUPFAM" id="SSF103473">
    <property type="entry name" value="MFS general substrate transporter"/>
    <property type="match status" value="1"/>
</dbReference>
<dbReference type="PANTHER" id="PTHR42718">
    <property type="entry name" value="MAJOR FACILITATOR SUPERFAMILY MULTIDRUG TRANSPORTER MFSC"/>
    <property type="match status" value="1"/>
</dbReference>
<feature type="transmembrane region" description="Helical" evidence="6">
    <location>
        <begin position="311"/>
        <end position="330"/>
    </location>
</feature>
<evidence type="ECO:0000256" key="5">
    <source>
        <dbReference type="ARBA" id="ARBA00023136"/>
    </source>
</evidence>
<keyword evidence="5 6" id="KW-0472">Membrane</keyword>
<dbReference type="InterPro" id="IPR036259">
    <property type="entry name" value="MFS_trans_sf"/>
</dbReference>
<feature type="transmembrane region" description="Helical" evidence="6">
    <location>
        <begin position="342"/>
        <end position="359"/>
    </location>
</feature>
<dbReference type="InterPro" id="IPR020846">
    <property type="entry name" value="MFS_dom"/>
</dbReference>
<sequence>MSRPVTGKEFFMNNPKPVKHAAAVLTAIALGAFLATFNETFLNVALTPIMHTFHINSGQVQWVSTAYMLVAAVTVPMVSFLFRSVPTRRLTTVAFIFLLAGSLIGAFSTAFPVLIVGRCVQAVGTGMIVQIGMNLTLLIAPKGRLGTYMGVVSAVTLLGPAFGPIAGGLLLSVSDWHLLFFVFSALTAAALVVNLVFIDDYAVLSHPNLDVPSVMLVSLTLLGIMYGISTIFSQSVIVAILAFVIGIVSAGLFVQRQHQLAEPLLDLRPFQDASFVKGVAVVFIAFMSVFAMNILLPLYMQNALGFSALDAALTLLVPCLSCVVFAPLAGSLYDRYGFKHSLPISLLVMAAFLLLMSTVTGTHTAGVQIALIYLPILAGCNFSIGPTQSYVLDNLSEDLHPHGVTICYTAIQTAGCFGSSLYVGILSAVEQGRLAAGFKSALAVTGGFHVSCATAAAVALVGFVVALSLTWHPFAAAPKQSSEQLS</sequence>
<keyword evidence="4 6" id="KW-1133">Transmembrane helix</keyword>
<dbReference type="Proteomes" id="UP000473648">
    <property type="component" value="Unassembled WGS sequence"/>
</dbReference>
<keyword evidence="9" id="KW-1185">Reference proteome</keyword>
<dbReference type="PROSITE" id="PS50850">
    <property type="entry name" value="MFS"/>
    <property type="match status" value="1"/>
</dbReference>
<evidence type="ECO:0000256" key="4">
    <source>
        <dbReference type="ARBA" id="ARBA00022989"/>
    </source>
</evidence>
<dbReference type="AlphaFoldDB" id="A0A6L5GSG3"/>
<feature type="transmembrane region" description="Helical" evidence="6">
    <location>
        <begin position="21"/>
        <end position="42"/>
    </location>
</feature>
<evidence type="ECO:0000259" key="7">
    <source>
        <dbReference type="PROSITE" id="PS50850"/>
    </source>
</evidence>
<proteinExistence type="predicted"/>
<evidence type="ECO:0000256" key="2">
    <source>
        <dbReference type="ARBA" id="ARBA00022448"/>
    </source>
</evidence>
<feature type="domain" description="Major facilitator superfamily (MFS) profile" evidence="7">
    <location>
        <begin position="24"/>
        <end position="474"/>
    </location>
</feature>
<comment type="caution">
    <text evidence="8">The sequence shown here is derived from an EMBL/GenBank/DDBJ whole genome shotgun (WGS) entry which is preliminary data.</text>
</comment>
<dbReference type="PRINTS" id="PR01036">
    <property type="entry name" value="TCRTETB"/>
</dbReference>
<gene>
    <name evidence="8" type="ORF">FRC53_07175</name>
</gene>
<dbReference type="InterPro" id="IPR011701">
    <property type="entry name" value="MFS"/>
</dbReference>
<feature type="transmembrane region" description="Helical" evidence="6">
    <location>
        <begin position="122"/>
        <end position="140"/>
    </location>
</feature>
<keyword evidence="3 6" id="KW-0812">Transmembrane</keyword>
<evidence type="ECO:0000256" key="3">
    <source>
        <dbReference type="ARBA" id="ARBA00022692"/>
    </source>
</evidence>
<comment type="subcellular location">
    <subcellularLocation>
        <location evidence="1">Cell membrane</location>
        <topology evidence="1">Multi-pass membrane protein</topology>
    </subcellularLocation>
</comment>
<feature type="transmembrane region" description="Helical" evidence="6">
    <location>
        <begin position="235"/>
        <end position="254"/>
    </location>
</feature>
<keyword evidence="2" id="KW-0813">Transport</keyword>
<accession>A0A6L5GSG3</accession>
<reference evidence="8" key="1">
    <citation type="journal article" date="2020" name="Appl. Environ. Microbiol.">
        <title>Medium-Chain Fatty Acid Synthesis by 'Candidatus Weimeria bifida' gen. nov., sp. nov., and 'Candidatus Pseudoramibacter fermentans' sp. nov.</title>
        <authorList>
            <person name="Scarborough M.J."/>
            <person name="Myers K.S."/>
            <person name="Donohue T.J."/>
            <person name="Noguera D.R."/>
        </authorList>
    </citation>
    <scope>NUCLEOTIDE SEQUENCE</scope>
    <source>
        <strain evidence="8">EUB1.1</strain>
    </source>
</reference>